<dbReference type="InterPro" id="IPR043129">
    <property type="entry name" value="ATPase_NBD"/>
</dbReference>
<evidence type="ECO:0000313" key="1">
    <source>
        <dbReference type="EMBL" id="CAG8737275.1"/>
    </source>
</evidence>
<feature type="non-terminal residue" evidence="1">
    <location>
        <position position="1"/>
    </location>
</feature>
<dbReference type="SUPFAM" id="SSF53067">
    <property type="entry name" value="Actin-like ATPase domain"/>
    <property type="match status" value="1"/>
</dbReference>
<dbReference type="PANTHER" id="PTHR14187:SF5">
    <property type="entry name" value="HEAT SHOCK 70 KDA PROTEIN 12A"/>
    <property type="match status" value="1"/>
</dbReference>
<gene>
    <name evidence="1" type="ORF">RFULGI_LOCUS12584</name>
</gene>
<sequence>PGLNGSRKIAPKTNTVLQYNSGWNVTNWEIPALAQKPRKSRKKSHDDPNGFRPIELFKLHLADIPEYQKPELPYGLNYHKVIQDYLEQMNTFVDKQFKIFLEQKLGKSVIDLFIKKYYSQYQYLIIDFFCPRVKFGFSGEPSEFRPIDLDIEKICPALINLVSGSIKDELEEENWLIEIGYEDVISIFDPVVNNIIKLIYNQLNMSKQKCSAMFLAGGFSESSYLINKIRTAFGSEIPIISVLQNPITAVLCGA</sequence>
<name>A0A9N9IJE2_9GLOM</name>
<proteinExistence type="predicted"/>
<feature type="non-terminal residue" evidence="1">
    <location>
        <position position="254"/>
    </location>
</feature>
<reference evidence="1" key="1">
    <citation type="submission" date="2021-06" db="EMBL/GenBank/DDBJ databases">
        <authorList>
            <person name="Kallberg Y."/>
            <person name="Tangrot J."/>
            <person name="Rosling A."/>
        </authorList>
    </citation>
    <scope>NUCLEOTIDE SEQUENCE</scope>
    <source>
        <strain evidence="1">IN212</strain>
    </source>
</reference>
<dbReference type="EMBL" id="CAJVPZ010030659">
    <property type="protein sequence ID" value="CAG8737275.1"/>
    <property type="molecule type" value="Genomic_DNA"/>
</dbReference>
<evidence type="ECO:0000313" key="2">
    <source>
        <dbReference type="Proteomes" id="UP000789396"/>
    </source>
</evidence>
<protein>
    <submittedName>
        <fullName evidence="1">17418_t:CDS:1</fullName>
    </submittedName>
</protein>
<organism evidence="1 2">
    <name type="scientific">Racocetra fulgida</name>
    <dbReference type="NCBI Taxonomy" id="60492"/>
    <lineage>
        <taxon>Eukaryota</taxon>
        <taxon>Fungi</taxon>
        <taxon>Fungi incertae sedis</taxon>
        <taxon>Mucoromycota</taxon>
        <taxon>Glomeromycotina</taxon>
        <taxon>Glomeromycetes</taxon>
        <taxon>Diversisporales</taxon>
        <taxon>Gigasporaceae</taxon>
        <taxon>Racocetra</taxon>
    </lineage>
</organism>
<dbReference type="OrthoDB" id="2963168at2759"/>
<dbReference type="Proteomes" id="UP000789396">
    <property type="component" value="Unassembled WGS sequence"/>
</dbReference>
<keyword evidence="2" id="KW-1185">Reference proteome</keyword>
<comment type="caution">
    <text evidence="1">The sequence shown here is derived from an EMBL/GenBank/DDBJ whole genome shotgun (WGS) entry which is preliminary data.</text>
</comment>
<dbReference type="AlphaFoldDB" id="A0A9N9IJE2"/>
<accession>A0A9N9IJE2</accession>
<dbReference type="PANTHER" id="PTHR14187">
    <property type="entry name" value="ALPHA KINASE/ELONGATION FACTOR 2 KINASE"/>
    <property type="match status" value="1"/>
</dbReference>